<keyword evidence="1" id="KW-0472">Membrane</keyword>
<keyword evidence="1" id="KW-0812">Transmembrane</keyword>
<keyword evidence="1" id="KW-1133">Transmembrane helix</keyword>
<accession>A0ABP8DC79</accession>
<feature type="transmembrane region" description="Helical" evidence="1">
    <location>
        <begin position="58"/>
        <end position="79"/>
    </location>
</feature>
<gene>
    <name evidence="2" type="ORF">GCM10022255_048800</name>
</gene>
<protein>
    <recommendedName>
        <fullName evidence="4">DUF4234 domain-containing protein</fullName>
    </recommendedName>
</protein>
<evidence type="ECO:0000313" key="2">
    <source>
        <dbReference type="EMBL" id="GAA4252389.1"/>
    </source>
</evidence>
<keyword evidence="3" id="KW-1185">Reference proteome</keyword>
<evidence type="ECO:0000256" key="1">
    <source>
        <dbReference type="SAM" id="Phobius"/>
    </source>
</evidence>
<sequence length="172" mass="18483">MIFLGTDPEPYNPPERDPVADVERVYPVRELPDGPAVALPWIGTSWVERGARYRRRRALTAAGAVLTTLAAAGLTAAGVDAAFGSSGTTGRVVFAAIVLLLAAYGYFLGRHWLRHVPTREANDAGRGSYFGGFLLILAPMGIGFAAAALHRFFGEQFPGEQRAREVTQALRA</sequence>
<name>A0ABP8DC79_9ACTN</name>
<comment type="caution">
    <text evidence="2">The sequence shown here is derived from an EMBL/GenBank/DDBJ whole genome shotgun (WGS) entry which is preliminary data.</text>
</comment>
<evidence type="ECO:0008006" key="4">
    <source>
        <dbReference type="Google" id="ProtNLM"/>
    </source>
</evidence>
<feature type="transmembrane region" description="Helical" evidence="1">
    <location>
        <begin position="91"/>
        <end position="108"/>
    </location>
</feature>
<organism evidence="2 3">
    <name type="scientific">Dactylosporangium darangshiense</name>
    <dbReference type="NCBI Taxonomy" id="579108"/>
    <lineage>
        <taxon>Bacteria</taxon>
        <taxon>Bacillati</taxon>
        <taxon>Actinomycetota</taxon>
        <taxon>Actinomycetes</taxon>
        <taxon>Micromonosporales</taxon>
        <taxon>Micromonosporaceae</taxon>
        <taxon>Dactylosporangium</taxon>
    </lineage>
</organism>
<dbReference type="Proteomes" id="UP001500620">
    <property type="component" value="Unassembled WGS sequence"/>
</dbReference>
<evidence type="ECO:0000313" key="3">
    <source>
        <dbReference type="Proteomes" id="UP001500620"/>
    </source>
</evidence>
<proteinExistence type="predicted"/>
<feature type="transmembrane region" description="Helical" evidence="1">
    <location>
        <begin position="129"/>
        <end position="149"/>
    </location>
</feature>
<reference evidence="3" key="1">
    <citation type="journal article" date="2019" name="Int. J. Syst. Evol. Microbiol.">
        <title>The Global Catalogue of Microorganisms (GCM) 10K type strain sequencing project: providing services to taxonomists for standard genome sequencing and annotation.</title>
        <authorList>
            <consortium name="The Broad Institute Genomics Platform"/>
            <consortium name="The Broad Institute Genome Sequencing Center for Infectious Disease"/>
            <person name="Wu L."/>
            <person name="Ma J."/>
        </authorList>
    </citation>
    <scope>NUCLEOTIDE SEQUENCE [LARGE SCALE GENOMIC DNA]</scope>
    <source>
        <strain evidence="3">JCM 17441</strain>
    </source>
</reference>
<dbReference type="EMBL" id="BAABAT010000013">
    <property type="protein sequence ID" value="GAA4252389.1"/>
    <property type="molecule type" value="Genomic_DNA"/>
</dbReference>